<proteinExistence type="predicted"/>
<evidence type="ECO:0000313" key="2">
    <source>
        <dbReference type="Proteomes" id="UP000823486"/>
    </source>
</evidence>
<dbReference type="SUPFAM" id="SSF54197">
    <property type="entry name" value="HIT-like"/>
    <property type="match status" value="1"/>
</dbReference>
<dbReference type="InterPro" id="IPR036265">
    <property type="entry name" value="HIT-like_sf"/>
</dbReference>
<dbReference type="Proteomes" id="UP000823486">
    <property type="component" value="Unassembled WGS sequence"/>
</dbReference>
<dbReference type="RefSeq" id="WP_338047238.1">
    <property type="nucleotide sequence ID" value="NZ_JAFBFI010000016.1"/>
</dbReference>
<dbReference type="GO" id="GO:0016787">
    <property type="term" value="F:hydrolase activity"/>
    <property type="evidence" value="ECO:0007669"/>
    <property type="project" value="UniProtKB-KW"/>
</dbReference>
<dbReference type="EMBL" id="JAFBFI010000016">
    <property type="protein sequence ID" value="MBM7693916.1"/>
    <property type="molecule type" value="Genomic_DNA"/>
</dbReference>
<comment type="caution">
    <text evidence="1">The sequence shown here is derived from an EMBL/GenBank/DDBJ whole genome shotgun (WGS) entry which is preliminary data.</text>
</comment>
<dbReference type="Gene3D" id="3.30.428.10">
    <property type="entry name" value="HIT-like"/>
    <property type="match status" value="1"/>
</dbReference>
<sequence>MWKRPISMPPGCAYPIEGLVILTSKRHIKSFDELTAEERKDYINLLSKIGKAQREALGERVCVLYLQ</sequence>
<keyword evidence="1" id="KW-0378">Hydrolase</keyword>
<evidence type="ECO:0000313" key="1">
    <source>
        <dbReference type="EMBL" id="MBM7693916.1"/>
    </source>
</evidence>
<protein>
    <submittedName>
        <fullName evidence="1">Diadenosine tetraphosphate (Ap4A) HIT family hydrolase</fullName>
    </submittedName>
</protein>
<keyword evidence="2" id="KW-1185">Reference proteome</keyword>
<reference evidence="1 2" key="1">
    <citation type="submission" date="2021-01" db="EMBL/GenBank/DDBJ databases">
        <title>Genomic Encyclopedia of Type Strains, Phase IV (KMG-IV): sequencing the most valuable type-strain genomes for metagenomic binning, comparative biology and taxonomic classification.</title>
        <authorList>
            <person name="Goeker M."/>
        </authorList>
    </citation>
    <scope>NUCLEOTIDE SEQUENCE [LARGE SCALE GENOMIC DNA]</scope>
    <source>
        <strain evidence="1 2">DSM 105482</strain>
    </source>
</reference>
<accession>A0ABS2QL70</accession>
<name>A0ABS2QL70_9BACI</name>
<gene>
    <name evidence="1" type="ORF">JOC77_003360</name>
</gene>
<organism evidence="1 2">
    <name type="scientific">Peribacillus deserti</name>
    <dbReference type="NCBI Taxonomy" id="673318"/>
    <lineage>
        <taxon>Bacteria</taxon>
        <taxon>Bacillati</taxon>
        <taxon>Bacillota</taxon>
        <taxon>Bacilli</taxon>
        <taxon>Bacillales</taxon>
        <taxon>Bacillaceae</taxon>
        <taxon>Peribacillus</taxon>
    </lineage>
</organism>